<comment type="caution">
    <text evidence="2">The sequence shown here is derived from an EMBL/GenBank/DDBJ whole genome shotgun (WGS) entry which is preliminary data.</text>
</comment>
<dbReference type="RefSeq" id="WP_331703121.1">
    <property type="nucleotide sequence ID" value="NZ_JAZHBO010000001.1"/>
</dbReference>
<protein>
    <submittedName>
        <fullName evidence="2">Cyd operon YbgE family protein</fullName>
    </submittedName>
</protein>
<accession>A0ABU7UYE1</accession>
<keyword evidence="1" id="KW-0472">Membrane</keyword>
<organism evidence="2 3">
    <name type="scientific">Aquilutibacter rugosus</name>
    <dbReference type="NCBI Taxonomy" id="3115820"/>
    <lineage>
        <taxon>Bacteria</taxon>
        <taxon>Pseudomonadati</taxon>
        <taxon>Pseudomonadota</taxon>
        <taxon>Gammaproteobacteria</taxon>
        <taxon>Lysobacterales</taxon>
        <taxon>Lysobacteraceae</taxon>
        <taxon>Aquilutibacter</taxon>
    </lineage>
</organism>
<evidence type="ECO:0000256" key="1">
    <source>
        <dbReference type="SAM" id="Phobius"/>
    </source>
</evidence>
<feature type="transmembrane region" description="Helical" evidence="1">
    <location>
        <begin position="22"/>
        <end position="43"/>
    </location>
</feature>
<keyword evidence="3" id="KW-1185">Reference proteome</keyword>
<gene>
    <name evidence="2" type="ORF">V3390_01840</name>
</gene>
<feature type="transmembrane region" description="Helical" evidence="1">
    <location>
        <begin position="80"/>
        <end position="101"/>
    </location>
</feature>
<reference evidence="2 3" key="1">
    <citation type="submission" date="2024-01" db="EMBL/GenBank/DDBJ databases">
        <title>Novel species of the genus Luteimonas isolated from rivers.</title>
        <authorList>
            <person name="Lu H."/>
        </authorList>
    </citation>
    <scope>NUCLEOTIDE SEQUENCE [LARGE SCALE GENOMIC DNA]</scope>
    <source>
        <strain evidence="2 3">FXH3W</strain>
    </source>
</reference>
<evidence type="ECO:0000313" key="3">
    <source>
        <dbReference type="Proteomes" id="UP001356170"/>
    </source>
</evidence>
<proteinExistence type="predicted"/>
<dbReference type="Proteomes" id="UP001356170">
    <property type="component" value="Unassembled WGS sequence"/>
</dbReference>
<dbReference type="EMBL" id="JAZHBO010000001">
    <property type="protein sequence ID" value="MEF2154983.1"/>
    <property type="molecule type" value="Genomic_DNA"/>
</dbReference>
<name>A0ABU7UYE1_9GAMM</name>
<dbReference type="Pfam" id="PF09600">
    <property type="entry name" value="Cyd_oper_YbgE"/>
    <property type="match status" value="1"/>
</dbReference>
<keyword evidence="1" id="KW-1133">Transmembrane helix</keyword>
<dbReference type="InterPro" id="IPR011846">
    <property type="entry name" value="Cyd_oper_YbgE"/>
</dbReference>
<keyword evidence="1" id="KW-0812">Transmembrane</keyword>
<sequence length="107" mass="11648">MSELKQDAPAPADRAPYQPAGLHWPCLLLGLTCMVLGSFVPTVFADAKGEADHGIATLVFWSMSAGFIRGLGFIPRNRFFRYIFGGWAALLTFAGAALLWARSHGMF</sequence>
<feature type="transmembrane region" description="Helical" evidence="1">
    <location>
        <begin position="55"/>
        <end position="74"/>
    </location>
</feature>
<evidence type="ECO:0000313" key="2">
    <source>
        <dbReference type="EMBL" id="MEF2154983.1"/>
    </source>
</evidence>